<sequence length="256" mass="29267">MSLLPWQTGKVIRIANETSNTRRYWIEVPDVQAFDFEPGQFVTLDLPIHEKPARRQRSYSIASWPDGTNVFELVIVLLEGGAGTTWLFNEIKEGDALTFRGPLGKFTLPQPIDRDLFFICTGTGIAPFRSMAHHILNHNISHQNIYLIFGCRKLTDSLYGTELQELSEKVTSFQYIPTFSREVPENYNHLIRTGYVHSIYEDICRANSTQANGADAALVKPAYFYLCGWKNMIDEAKQRIQALGYDRKAIHQELYG</sequence>
<dbReference type="InterPro" id="IPR017938">
    <property type="entry name" value="Riboflavin_synthase-like_b-brl"/>
</dbReference>
<dbReference type="Pfam" id="PF00175">
    <property type="entry name" value="NAD_binding_1"/>
    <property type="match status" value="1"/>
</dbReference>
<dbReference type="OrthoDB" id="9789468at2"/>
<dbReference type="Gene3D" id="3.40.50.80">
    <property type="entry name" value="Nucleotide-binding domain of ferredoxin-NADP reductase (FNR) module"/>
    <property type="match status" value="1"/>
</dbReference>
<evidence type="ECO:0000313" key="2">
    <source>
        <dbReference type="EMBL" id="OQP64875.1"/>
    </source>
</evidence>
<organism evidence="2 3">
    <name type="scientific">Niastella vici</name>
    <dbReference type="NCBI Taxonomy" id="1703345"/>
    <lineage>
        <taxon>Bacteria</taxon>
        <taxon>Pseudomonadati</taxon>
        <taxon>Bacteroidota</taxon>
        <taxon>Chitinophagia</taxon>
        <taxon>Chitinophagales</taxon>
        <taxon>Chitinophagaceae</taxon>
        <taxon>Niastella</taxon>
    </lineage>
</organism>
<dbReference type="PANTHER" id="PTHR47354">
    <property type="entry name" value="NADH OXIDOREDUCTASE HCR"/>
    <property type="match status" value="1"/>
</dbReference>
<dbReference type="InterPro" id="IPR001709">
    <property type="entry name" value="Flavoprot_Pyr_Nucl_cyt_Rdtase"/>
</dbReference>
<dbReference type="InterPro" id="IPR017927">
    <property type="entry name" value="FAD-bd_FR_type"/>
</dbReference>
<dbReference type="PROSITE" id="PS51384">
    <property type="entry name" value="FAD_FR"/>
    <property type="match status" value="1"/>
</dbReference>
<protein>
    <submittedName>
        <fullName evidence="2">Oxidoreductase</fullName>
    </submittedName>
</protein>
<dbReference type="InterPro" id="IPR039261">
    <property type="entry name" value="FNR_nucleotide-bd"/>
</dbReference>
<dbReference type="InterPro" id="IPR008333">
    <property type="entry name" value="Cbr1-like_FAD-bd_dom"/>
</dbReference>
<comment type="caution">
    <text evidence="2">The sequence shown here is derived from an EMBL/GenBank/DDBJ whole genome shotgun (WGS) entry which is preliminary data.</text>
</comment>
<evidence type="ECO:0000313" key="3">
    <source>
        <dbReference type="Proteomes" id="UP000192796"/>
    </source>
</evidence>
<dbReference type="STRING" id="1703345.A3860_19175"/>
<dbReference type="RefSeq" id="WP_081146708.1">
    <property type="nucleotide sequence ID" value="NZ_LVYD01000041.1"/>
</dbReference>
<dbReference type="EMBL" id="LVYD01000041">
    <property type="protein sequence ID" value="OQP64875.1"/>
    <property type="molecule type" value="Genomic_DNA"/>
</dbReference>
<dbReference type="PRINTS" id="PR00410">
    <property type="entry name" value="PHEHYDRXLASE"/>
</dbReference>
<dbReference type="InterPro" id="IPR050415">
    <property type="entry name" value="MRET"/>
</dbReference>
<feature type="domain" description="FAD-binding FR-type" evidence="1">
    <location>
        <begin position="4"/>
        <end position="109"/>
    </location>
</feature>
<dbReference type="InterPro" id="IPR001433">
    <property type="entry name" value="OxRdtase_FAD/NAD-bd"/>
</dbReference>
<dbReference type="CDD" id="cd00322">
    <property type="entry name" value="FNR_like"/>
    <property type="match status" value="1"/>
</dbReference>
<proteinExistence type="predicted"/>
<dbReference type="SUPFAM" id="SSF63380">
    <property type="entry name" value="Riboflavin synthase domain-like"/>
    <property type="match status" value="1"/>
</dbReference>
<accession>A0A1V9G2K1</accession>
<dbReference type="SUPFAM" id="SSF52343">
    <property type="entry name" value="Ferredoxin reductase-like, C-terminal NADP-linked domain"/>
    <property type="match status" value="1"/>
</dbReference>
<dbReference type="Proteomes" id="UP000192796">
    <property type="component" value="Unassembled WGS sequence"/>
</dbReference>
<dbReference type="PRINTS" id="PR00371">
    <property type="entry name" value="FPNCR"/>
</dbReference>
<dbReference type="AlphaFoldDB" id="A0A1V9G2K1"/>
<name>A0A1V9G2K1_9BACT</name>
<dbReference type="PANTHER" id="PTHR47354:SF5">
    <property type="entry name" value="PROTEIN RFBI"/>
    <property type="match status" value="1"/>
</dbReference>
<gene>
    <name evidence="2" type="ORF">A3860_19175</name>
</gene>
<dbReference type="GO" id="GO:0016491">
    <property type="term" value="F:oxidoreductase activity"/>
    <property type="evidence" value="ECO:0007669"/>
    <property type="project" value="InterPro"/>
</dbReference>
<dbReference type="Gene3D" id="2.40.30.10">
    <property type="entry name" value="Translation factors"/>
    <property type="match status" value="1"/>
</dbReference>
<reference evidence="2 3" key="1">
    <citation type="submission" date="2016-03" db="EMBL/GenBank/DDBJ databases">
        <title>Niastella vici sp. nov., isolated from farmland soil.</title>
        <authorList>
            <person name="Chen L."/>
            <person name="Wang D."/>
            <person name="Yang S."/>
            <person name="Wang G."/>
        </authorList>
    </citation>
    <scope>NUCLEOTIDE SEQUENCE [LARGE SCALE GENOMIC DNA]</scope>
    <source>
        <strain evidence="2 3">DJ57</strain>
    </source>
</reference>
<dbReference type="Pfam" id="PF00970">
    <property type="entry name" value="FAD_binding_6"/>
    <property type="match status" value="1"/>
</dbReference>
<evidence type="ECO:0000259" key="1">
    <source>
        <dbReference type="PROSITE" id="PS51384"/>
    </source>
</evidence>
<keyword evidence="3" id="KW-1185">Reference proteome</keyword>